<evidence type="ECO:0000256" key="1">
    <source>
        <dbReference type="SAM" id="MobiDB-lite"/>
    </source>
</evidence>
<accession>A0A939P733</accession>
<keyword evidence="2" id="KW-0472">Membrane</keyword>
<dbReference type="PANTHER" id="PTHR21180">
    <property type="entry name" value="ENDONUCLEASE/EXONUCLEASE/PHOSPHATASE FAMILY DOMAIN-CONTAINING PROTEIN 1"/>
    <property type="match status" value="1"/>
</dbReference>
<keyword evidence="5" id="KW-1185">Reference proteome</keyword>
<dbReference type="NCBIfam" id="TIGR00426">
    <property type="entry name" value="competence protein ComEA helix-hairpin-helix repeat region"/>
    <property type="match status" value="1"/>
</dbReference>
<dbReference type="RefSeq" id="WP_208254172.1">
    <property type="nucleotide sequence ID" value="NZ_JAGEOJ010000002.1"/>
</dbReference>
<dbReference type="InterPro" id="IPR010994">
    <property type="entry name" value="RuvA_2-like"/>
</dbReference>
<proteinExistence type="predicted"/>
<dbReference type="PANTHER" id="PTHR21180:SF32">
    <property type="entry name" value="ENDONUCLEASE_EXONUCLEASE_PHOSPHATASE FAMILY DOMAIN-CONTAINING PROTEIN 1"/>
    <property type="match status" value="1"/>
</dbReference>
<feature type="compositionally biased region" description="Low complexity" evidence="1">
    <location>
        <begin position="167"/>
        <end position="177"/>
    </location>
</feature>
<keyword evidence="4" id="KW-0238">DNA-binding</keyword>
<evidence type="ECO:0000313" key="5">
    <source>
        <dbReference type="Proteomes" id="UP000669179"/>
    </source>
</evidence>
<keyword evidence="2" id="KW-1133">Transmembrane helix</keyword>
<dbReference type="GO" id="GO:0003677">
    <property type="term" value="F:DNA binding"/>
    <property type="evidence" value="ECO:0007669"/>
    <property type="project" value="UniProtKB-KW"/>
</dbReference>
<dbReference type="InterPro" id="IPR051675">
    <property type="entry name" value="Endo/Exo/Phosphatase_dom_1"/>
</dbReference>
<dbReference type="InterPro" id="IPR004509">
    <property type="entry name" value="Competence_ComEA_HhH"/>
</dbReference>
<reference evidence="4" key="1">
    <citation type="submission" date="2021-03" db="EMBL/GenBank/DDBJ databases">
        <authorList>
            <person name="Kanchanasin P."/>
            <person name="Saeng-In P."/>
            <person name="Phongsopitanun W."/>
            <person name="Yuki M."/>
            <person name="Kudo T."/>
            <person name="Ohkuma M."/>
            <person name="Tanasupawat S."/>
        </authorList>
    </citation>
    <scope>NUCLEOTIDE SEQUENCE</scope>
    <source>
        <strain evidence="4">GKU 128</strain>
    </source>
</reference>
<name>A0A939P733_9ACTN</name>
<dbReference type="Gene3D" id="1.10.150.320">
    <property type="entry name" value="Photosystem II 12 kDa extrinsic protein"/>
    <property type="match status" value="1"/>
</dbReference>
<dbReference type="Pfam" id="PF10531">
    <property type="entry name" value="SLBB"/>
    <property type="match status" value="1"/>
</dbReference>
<comment type="caution">
    <text evidence="4">The sequence shown here is derived from an EMBL/GenBank/DDBJ whole genome shotgun (WGS) entry which is preliminary data.</text>
</comment>
<dbReference type="SUPFAM" id="SSF47781">
    <property type="entry name" value="RuvA domain 2-like"/>
    <property type="match status" value="1"/>
</dbReference>
<dbReference type="Pfam" id="PF12836">
    <property type="entry name" value="HHH_3"/>
    <property type="match status" value="1"/>
</dbReference>
<dbReference type="EMBL" id="JAGEOJ010000002">
    <property type="protein sequence ID" value="MBO2446580.1"/>
    <property type="molecule type" value="Genomic_DNA"/>
</dbReference>
<dbReference type="InterPro" id="IPR019554">
    <property type="entry name" value="Soluble_ligand-bd"/>
</dbReference>
<organism evidence="4 5">
    <name type="scientific">Actinomadura barringtoniae</name>
    <dbReference type="NCBI Taxonomy" id="1427535"/>
    <lineage>
        <taxon>Bacteria</taxon>
        <taxon>Bacillati</taxon>
        <taxon>Actinomycetota</taxon>
        <taxon>Actinomycetes</taxon>
        <taxon>Streptosporangiales</taxon>
        <taxon>Thermomonosporaceae</taxon>
        <taxon>Actinomadura</taxon>
    </lineage>
</organism>
<evidence type="ECO:0000259" key="3">
    <source>
        <dbReference type="Pfam" id="PF10531"/>
    </source>
</evidence>
<feature type="domain" description="Soluble ligand binding" evidence="3">
    <location>
        <begin position="102"/>
        <end position="156"/>
    </location>
</feature>
<dbReference type="Gene3D" id="3.10.560.10">
    <property type="entry name" value="Outer membrane lipoprotein wza domain like"/>
    <property type="match status" value="1"/>
</dbReference>
<sequence length="239" mass="24551">MRHHNGASDRLRALLARIPGLAPAEPPAVYLRSPPDLPDDPAPRLDPGPSGAKTLALVAVIAALAAAGYLWMARPRPEPAQAPSPATLSPPPITTQAAAQVVVDVSGKVRRPGVFTLPNGARVADAIKAAGGVRPGTATGALNLARKVVDGEQIPVGIRAPTPEAPAPSTSGAPGTPIDLNTATADQLDSALPGVGPVLAQRIVAYRTQHGGFRTVDQLQEVSGIGNRRFTDLKPLVRV</sequence>
<evidence type="ECO:0000313" key="4">
    <source>
        <dbReference type="EMBL" id="MBO2446580.1"/>
    </source>
</evidence>
<feature type="region of interest" description="Disordered" evidence="1">
    <location>
        <begin position="26"/>
        <end position="49"/>
    </location>
</feature>
<protein>
    <submittedName>
        <fullName evidence="4">ComEA family DNA-binding protein</fullName>
    </submittedName>
</protein>
<feature type="region of interest" description="Disordered" evidence="1">
    <location>
        <begin position="159"/>
        <end position="180"/>
    </location>
</feature>
<dbReference type="GO" id="GO:0015627">
    <property type="term" value="C:type II protein secretion system complex"/>
    <property type="evidence" value="ECO:0007669"/>
    <property type="project" value="TreeGrafter"/>
</dbReference>
<dbReference type="Proteomes" id="UP000669179">
    <property type="component" value="Unassembled WGS sequence"/>
</dbReference>
<feature type="transmembrane region" description="Helical" evidence="2">
    <location>
        <begin position="54"/>
        <end position="72"/>
    </location>
</feature>
<gene>
    <name evidence="4" type="ORF">J4573_05725</name>
</gene>
<keyword evidence="2" id="KW-0812">Transmembrane</keyword>
<dbReference type="GO" id="GO:0015628">
    <property type="term" value="P:protein secretion by the type II secretion system"/>
    <property type="evidence" value="ECO:0007669"/>
    <property type="project" value="TreeGrafter"/>
</dbReference>
<dbReference type="AlphaFoldDB" id="A0A939P733"/>
<evidence type="ECO:0000256" key="2">
    <source>
        <dbReference type="SAM" id="Phobius"/>
    </source>
</evidence>